<evidence type="ECO:0000256" key="4">
    <source>
        <dbReference type="ARBA" id="ARBA00022505"/>
    </source>
</evidence>
<dbReference type="GO" id="GO:0005506">
    <property type="term" value="F:iron ion binding"/>
    <property type="evidence" value="ECO:0007669"/>
    <property type="project" value="InterPro"/>
</dbReference>
<dbReference type="InterPro" id="IPR016208">
    <property type="entry name" value="Ald_Oxase/xanthine_DH-like"/>
</dbReference>
<dbReference type="Pfam" id="PF20256">
    <property type="entry name" value="MoCoBD_2"/>
    <property type="match status" value="1"/>
</dbReference>
<sequence>MNKHTPDLKAEKITGGVHDSPRHDSAHKHVAGTAVYIDDITEPAGTLHAGLGLSTVAHGIVKSLDLSAVRAAPGVVDVLTHEDVPGDNDISPSGMHDDPVLAAGKVEFHGQPIFCVIAETREEARRAARLAKVEYEELPANIDIWDLDQKTHRQVFPPLTLKRGDAAAALDSAPRRVKGRMRLGGQDHFYLEGQVSLAVPGEDDEVTVYCSTQGPSETQHLVAHALGVPSHAVTVEVRRMGGGFGGKETQANQCAALAAIAAKKLGRAVKLRLDRDEDMVATGKRHDFAIDYDVGFDDEGRILGIDYTFALRAGFSADLSGPVGDRALFHCDNAYFFPHVHARTALLHTNTVSNTAFRGFGGPQGMVGAERVIDEVAFAVGKDPLEIRKLNFYDAMGVEGTRNLTPYHQKVEDCIIQRIVAELEESADYAGRRKAIREFNAKSRIVKRGLALTPVKFGISFTKTEPNQAGALVHVYTDGSVHMNHGGTEMGQGLHLKVAQVVAEEFQIDLDRVKITATTTAKVPNTSPTAASSGADLNGMAAQNAARQIKDRLIDFAAESHQVPRDQVVFLPNRVRIGNAEISFNDLVKQAYMARVQLSAAGFYKTPKIHWDRSKGRGHAFYYYAYGAACSEVSVDTLTGEYVVERTDILHDTGRSLNRIIDIGQVEGGFIQGMGWLTTEELWWDGKGRLRTHAPSTYKIPLASDRPKIFNVALTDWSEAYEPTIHRSKAVGEPPLPLGLAVLHALSDAVASVADHRICPRLDAPATPERVLMAIERLKTARAIPGKV</sequence>
<dbReference type="SUPFAM" id="SSF56003">
    <property type="entry name" value="Molybdenum cofactor-binding domain"/>
    <property type="match status" value="1"/>
</dbReference>
<reference evidence="14 15" key="1">
    <citation type="submission" date="2019-03" db="EMBL/GenBank/DDBJ databases">
        <title>Genomic Encyclopedia of Type Strains, Phase IV (KMG-IV): sequencing the most valuable type-strain genomes for metagenomic binning, comparative biology and taxonomic classification.</title>
        <authorList>
            <person name="Goeker M."/>
        </authorList>
    </citation>
    <scope>NUCLEOTIDE SEQUENCE [LARGE SCALE GENOMIC DNA]</scope>
    <source>
        <strain evidence="14 15">DSM 18401</strain>
    </source>
</reference>
<keyword evidence="7" id="KW-0560">Oxidoreductase</keyword>
<evidence type="ECO:0000256" key="11">
    <source>
        <dbReference type="ARBA" id="ARBA00053029"/>
    </source>
</evidence>
<dbReference type="InterPro" id="IPR008274">
    <property type="entry name" value="AldOxase/xan_DH_MoCoBD1"/>
</dbReference>
<evidence type="ECO:0000256" key="7">
    <source>
        <dbReference type="ARBA" id="ARBA00023002"/>
    </source>
</evidence>
<comment type="caution">
    <text evidence="14">The sequence shown here is derived from an EMBL/GenBank/DDBJ whole genome shotgun (WGS) entry which is preliminary data.</text>
</comment>
<evidence type="ECO:0000256" key="8">
    <source>
        <dbReference type="ARBA" id="ARBA00023004"/>
    </source>
</evidence>
<comment type="cofactor">
    <cofactor evidence="2">
        <name>FAD</name>
        <dbReference type="ChEBI" id="CHEBI:57692"/>
    </cofactor>
</comment>
<dbReference type="PANTHER" id="PTHR11908:SF132">
    <property type="entry name" value="ALDEHYDE OXIDASE 1-RELATED"/>
    <property type="match status" value="1"/>
</dbReference>
<accession>A0A4R2CLB6</accession>
<dbReference type="FunFam" id="3.30.365.10:FF:000001">
    <property type="entry name" value="Xanthine dehydrogenase oxidase"/>
    <property type="match status" value="1"/>
</dbReference>
<feature type="compositionally biased region" description="Basic and acidic residues" evidence="12">
    <location>
        <begin position="1"/>
        <end position="12"/>
    </location>
</feature>
<evidence type="ECO:0000256" key="5">
    <source>
        <dbReference type="ARBA" id="ARBA00022714"/>
    </source>
</evidence>
<dbReference type="SMART" id="SM01008">
    <property type="entry name" value="Ald_Xan_dh_C"/>
    <property type="match status" value="1"/>
</dbReference>
<keyword evidence="6" id="KW-0479">Metal-binding</keyword>
<evidence type="ECO:0000256" key="10">
    <source>
        <dbReference type="ARBA" id="ARBA00034078"/>
    </source>
</evidence>
<dbReference type="Pfam" id="PF02738">
    <property type="entry name" value="MoCoBD_1"/>
    <property type="match status" value="1"/>
</dbReference>
<evidence type="ECO:0000259" key="13">
    <source>
        <dbReference type="SMART" id="SM01008"/>
    </source>
</evidence>
<dbReference type="RefSeq" id="WP_133035516.1">
    <property type="nucleotide sequence ID" value="NZ_BAABEI010000012.1"/>
</dbReference>
<dbReference type="NCBIfam" id="TIGR02965">
    <property type="entry name" value="xanthine_xdhB"/>
    <property type="match status" value="1"/>
</dbReference>
<dbReference type="Gene3D" id="3.90.1170.50">
    <property type="entry name" value="Aldehyde oxidase/xanthine dehydrogenase, a/b hammerhead"/>
    <property type="match status" value="1"/>
</dbReference>
<evidence type="ECO:0000256" key="2">
    <source>
        <dbReference type="ARBA" id="ARBA00001974"/>
    </source>
</evidence>
<evidence type="ECO:0000256" key="9">
    <source>
        <dbReference type="ARBA" id="ARBA00023014"/>
    </source>
</evidence>
<dbReference type="InterPro" id="IPR014309">
    <property type="entry name" value="Xanthine_DH_Mopterin-bd_su"/>
</dbReference>
<dbReference type="GO" id="GO:0030151">
    <property type="term" value="F:molybdenum ion binding"/>
    <property type="evidence" value="ECO:0007669"/>
    <property type="project" value="InterPro"/>
</dbReference>
<dbReference type="InterPro" id="IPR037165">
    <property type="entry name" value="AldOxase/xan_DH_Mopterin-bd_sf"/>
</dbReference>
<dbReference type="EMBL" id="SLVX01000014">
    <property type="protein sequence ID" value="TCN41363.1"/>
    <property type="molecule type" value="Genomic_DNA"/>
</dbReference>
<dbReference type="AlphaFoldDB" id="A0A4R2CLB6"/>
<evidence type="ECO:0000313" key="14">
    <source>
        <dbReference type="EMBL" id="TCN41363.1"/>
    </source>
</evidence>
<name>A0A4R2CLB6_SHIGR</name>
<organism evidence="14 15">
    <name type="scientific">Shinella granuli</name>
    <dbReference type="NCBI Taxonomy" id="323621"/>
    <lineage>
        <taxon>Bacteria</taxon>
        <taxon>Pseudomonadati</taxon>
        <taxon>Pseudomonadota</taxon>
        <taxon>Alphaproteobacteria</taxon>
        <taxon>Hyphomicrobiales</taxon>
        <taxon>Rhizobiaceae</taxon>
        <taxon>Shinella</taxon>
    </lineage>
</organism>
<dbReference type="SUPFAM" id="SSF54665">
    <property type="entry name" value="CO dehydrogenase molybdoprotein N-domain-like"/>
    <property type="match status" value="1"/>
</dbReference>
<proteinExistence type="inferred from homology"/>
<feature type="domain" description="Aldehyde oxidase/xanthine dehydrogenase a/b hammerhead" evidence="13">
    <location>
        <begin position="31"/>
        <end position="139"/>
    </location>
</feature>
<comment type="similarity">
    <text evidence="3">Belongs to the xanthine dehydrogenase family.</text>
</comment>
<dbReference type="InterPro" id="IPR046867">
    <property type="entry name" value="AldOxase/xan_DH_MoCoBD2"/>
</dbReference>
<dbReference type="FunFam" id="3.30.365.10:FF:000002">
    <property type="entry name" value="Xanthine dehydrogenase oxidase"/>
    <property type="match status" value="1"/>
</dbReference>
<dbReference type="GO" id="GO:0051537">
    <property type="term" value="F:2 iron, 2 sulfur cluster binding"/>
    <property type="evidence" value="ECO:0007669"/>
    <property type="project" value="UniProtKB-KW"/>
</dbReference>
<dbReference type="InterPro" id="IPR000674">
    <property type="entry name" value="Ald_Oxase/Xan_DH_a/b"/>
</dbReference>
<protein>
    <submittedName>
        <fullName evidence="14">Xanthine dehydrogenase molybdenum binding subunit apoprotein</fullName>
    </submittedName>
</protein>
<evidence type="ECO:0000256" key="6">
    <source>
        <dbReference type="ARBA" id="ARBA00022723"/>
    </source>
</evidence>
<keyword evidence="4" id="KW-0500">Molybdenum</keyword>
<evidence type="ECO:0000256" key="3">
    <source>
        <dbReference type="ARBA" id="ARBA00006849"/>
    </source>
</evidence>
<evidence type="ECO:0000256" key="12">
    <source>
        <dbReference type="SAM" id="MobiDB-lite"/>
    </source>
</evidence>
<dbReference type="GO" id="GO:0016491">
    <property type="term" value="F:oxidoreductase activity"/>
    <property type="evidence" value="ECO:0007669"/>
    <property type="project" value="UniProtKB-KW"/>
</dbReference>
<evidence type="ECO:0000256" key="1">
    <source>
        <dbReference type="ARBA" id="ARBA00001924"/>
    </source>
</evidence>
<dbReference type="Proteomes" id="UP000295351">
    <property type="component" value="Unassembled WGS sequence"/>
</dbReference>
<keyword evidence="9" id="KW-0411">Iron-sulfur</keyword>
<feature type="region of interest" description="Disordered" evidence="12">
    <location>
        <begin position="1"/>
        <end position="27"/>
    </location>
</feature>
<comment type="cofactor">
    <cofactor evidence="11">
        <name>Mo-molybdopterin cytosine dinucleotide</name>
        <dbReference type="ChEBI" id="CHEBI:71308"/>
    </cofactor>
</comment>
<dbReference type="Pfam" id="PF01315">
    <property type="entry name" value="Ald_Xan_dh_C"/>
    <property type="match status" value="1"/>
</dbReference>
<keyword evidence="8" id="KW-0408">Iron</keyword>
<dbReference type="PANTHER" id="PTHR11908">
    <property type="entry name" value="XANTHINE DEHYDROGENASE"/>
    <property type="match status" value="1"/>
</dbReference>
<keyword evidence="15" id="KW-1185">Reference proteome</keyword>
<comment type="cofactor">
    <cofactor evidence="1">
        <name>Mo-molybdopterin</name>
        <dbReference type="ChEBI" id="CHEBI:71302"/>
    </cofactor>
</comment>
<gene>
    <name evidence="14" type="ORF">EV665_114131</name>
</gene>
<dbReference type="InterPro" id="IPR036856">
    <property type="entry name" value="Ald_Oxase/Xan_DH_a/b_sf"/>
</dbReference>
<evidence type="ECO:0000313" key="15">
    <source>
        <dbReference type="Proteomes" id="UP000295351"/>
    </source>
</evidence>
<keyword evidence="5" id="KW-0001">2Fe-2S</keyword>
<comment type="cofactor">
    <cofactor evidence="10">
        <name>[2Fe-2S] cluster</name>
        <dbReference type="ChEBI" id="CHEBI:190135"/>
    </cofactor>
</comment>
<dbReference type="Gene3D" id="3.30.365.10">
    <property type="entry name" value="Aldehyde oxidase/xanthine dehydrogenase, molybdopterin binding domain"/>
    <property type="match status" value="4"/>
</dbReference>